<organism evidence="2 3">
    <name type="scientific">Rheinheimera soli</name>
    <dbReference type="NCBI Taxonomy" id="443616"/>
    <lineage>
        <taxon>Bacteria</taxon>
        <taxon>Pseudomonadati</taxon>
        <taxon>Pseudomonadota</taxon>
        <taxon>Gammaproteobacteria</taxon>
        <taxon>Chromatiales</taxon>
        <taxon>Chromatiaceae</taxon>
        <taxon>Rheinheimera</taxon>
    </lineage>
</organism>
<evidence type="ECO:0000313" key="2">
    <source>
        <dbReference type="EMBL" id="MDR7122862.1"/>
    </source>
</evidence>
<dbReference type="EMBL" id="JAVDWR010000023">
    <property type="protein sequence ID" value="MDR7122862.1"/>
    <property type="molecule type" value="Genomic_DNA"/>
</dbReference>
<protein>
    <submittedName>
        <fullName evidence="2">Uncharacterized protein</fullName>
    </submittedName>
</protein>
<name>A0ABU1W4G4_9GAMM</name>
<keyword evidence="3" id="KW-1185">Reference proteome</keyword>
<keyword evidence="1" id="KW-0732">Signal</keyword>
<evidence type="ECO:0000256" key="1">
    <source>
        <dbReference type="SAM" id="SignalP"/>
    </source>
</evidence>
<proteinExistence type="predicted"/>
<reference evidence="2 3" key="1">
    <citation type="submission" date="2023-07" db="EMBL/GenBank/DDBJ databases">
        <title>Sorghum-associated microbial communities from plants grown in Nebraska, USA.</title>
        <authorList>
            <person name="Schachtman D."/>
        </authorList>
    </citation>
    <scope>NUCLEOTIDE SEQUENCE [LARGE SCALE GENOMIC DNA]</scope>
    <source>
        <strain evidence="2 3">4138</strain>
    </source>
</reference>
<feature type="signal peptide" evidence="1">
    <location>
        <begin position="1"/>
        <end position="17"/>
    </location>
</feature>
<feature type="chain" id="PRO_5045804949" evidence="1">
    <location>
        <begin position="18"/>
        <end position="184"/>
    </location>
</feature>
<dbReference type="Proteomes" id="UP001257909">
    <property type="component" value="Unassembled WGS sequence"/>
</dbReference>
<gene>
    <name evidence="2" type="ORF">J2W69_003840</name>
</gene>
<accession>A0ABU1W4G4</accession>
<dbReference type="RefSeq" id="WP_310281448.1">
    <property type="nucleotide sequence ID" value="NZ_JAVDWR010000023.1"/>
</dbReference>
<comment type="caution">
    <text evidence="2">The sequence shown here is derived from an EMBL/GenBank/DDBJ whole genome shotgun (WGS) entry which is preliminary data.</text>
</comment>
<evidence type="ECO:0000313" key="3">
    <source>
        <dbReference type="Proteomes" id="UP001257909"/>
    </source>
</evidence>
<sequence>MKAFLFVLFCVSSPLWACLHASHGIHGMVLLQVEDQFIASHLPFPTGKHAHQIVLQVSSELPEQVLQALTAKSLVTLEPQPFALQDLQQGKLKTFNAQVYLGHFERGGKELGTVTVLVQQKLLDKAVGAVAEQDGLYRIGLKQGELLVRAITGEGAVDEILYQAKGKNAEQLYFESADFAPQAK</sequence>